<sequence length="701" mass="76719">MMDMVQTAAVATANVVLPGSGAIINSAFELGKVCYEIGLVLNGMQKSAPSIKTQHANTEEDVSYFSWVLEVLEQRVQNQELFTRELQKLISKFETEVKEYDRVMKKFLNKSALKQLVFHSDLDTVSTRTRKIAKDLCERINTESSISASAAYAKQEKRAERYMKIVDSPEVVNAMSDPDNQKEILAIITRMGRRNEAMMQSPIDTNDIVLNVMKEKLWASSSRAIRADISNLPDWYITEDDIDIDIDMSTVVGFGGDAKMEKNFFSVFRRLLSIHREKNGKKPRPAKIYRGALKDGTSVAVKLFNDNMKRSEESTHKFLDTMNLWVRLSHFNNICRLYGACYFTATPFIVMEYCELGSLDTFLRQNEANRCKFSLGILAQAAQGINKMNSKGIVHGDLKCDNILVTSSTGPLAKLCDVDRSFDWSALKDNRLVKGSAADAGIEITDAVRYLAPECVEGMLPNSKSDVYSFGMTLYHALAGASPYFDITSDEELRASKLARELPCRDMQRISDCAWELIRQCCGPVPNQRPTMEKVSNALKSLAAEQSTDSHANIAVPLGLSNAILVNEAVDVQTLKGNVERGFVPFDQSTTNLSPKYAGGTLVKSRGIPRSYKFVFLAIVVAGVVVGFVAILKQSSSANNGSSAGSGSSTSPSTGIGSSTDLGFETSSSASTDSSSGAGSEASFSANSGSSISTGSDFFVE</sequence>
<comment type="caution">
    <text evidence="4">The sequence shown here is derived from an EMBL/GenBank/DDBJ whole genome shotgun (WGS) entry which is preliminary data.</text>
</comment>
<dbReference type="InterPro" id="IPR008271">
    <property type="entry name" value="Ser/Thr_kinase_AS"/>
</dbReference>
<organism evidence="4 5">
    <name type="scientific">Phytophthora rubi</name>
    <dbReference type="NCBI Taxonomy" id="129364"/>
    <lineage>
        <taxon>Eukaryota</taxon>
        <taxon>Sar</taxon>
        <taxon>Stramenopiles</taxon>
        <taxon>Oomycota</taxon>
        <taxon>Peronosporomycetes</taxon>
        <taxon>Peronosporales</taxon>
        <taxon>Peronosporaceae</taxon>
        <taxon>Phytophthora</taxon>
    </lineage>
</organism>
<dbReference type="PANTHER" id="PTHR44329">
    <property type="entry name" value="SERINE/THREONINE-PROTEIN KINASE TNNI3K-RELATED"/>
    <property type="match status" value="1"/>
</dbReference>
<dbReference type="InterPro" id="IPR011009">
    <property type="entry name" value="Kinase-like_dom_sf"/>
</dbReference>
<dbReference type="SMART" id="SM00220">
    <property type="entry name" value="S_TKc"/>
    <property type="match status" value="1"/>
</dbReference>
<evidence type="ECO:0000256" key="1">
    <source>
        <dbReference type="SAM" id="MobiDB-lite"/>
    </source>
</evidence>
<dbReference type="AlphaFoldDB" id="A0A6A3P027"/>
<evidence type="ECO:0000313" key="5">
    <source>
        <dbReference type="Proteomes" id="UP000435112"/>
    </source>
</evidence>
<dbReference type="OrthoDB" id="120042at2759"/>
<dbReference type="Pfam" id="PF07714">
    <property type="entry name" value="PK_Tyr_Ser-Thr"/>
    <property type="match status" value="1"/>
</dbReference>
<proteinExistence type="predicted"/>
<protein>
    <recommendedName>
        <fullName evidence="3">Protein kinase domain-containing protein</fullName>
    </recommendedName>
</protein>
<dbReference type="PROSITE" id="PS00108">
    <property type="entry name" value="PROTEIN_KINASE_ST"/>
    <property type="match status" value="1"/>
</dbReference>
<dbReference type="Gene3D" id="1.10.510.10">
    <property type="entry name" value="Transferase(Phosphotransferase) domain 1"/>
    <property type="match status" value="1"/>
</dbReference>
<feature type="domain" description="Protein kinase" evidence="3">
    <location>
        <begin position="246"/>
        <end position="554"/>
    </location>
</feature>
<dbReference type="PROSITE" id="PS50011">
    <property type="entry name" value="PROTEIN_KINASE_DOM"/>
    <property type="match status" value="1"/>
</dbReference>
<keyword evidence="2" id="KW-1133">Transmembrane helix</keyword>
<evidence type="ECO:0000313" key="4">
    <source>
        <dbReference type="EMBL" id="KAE9048464.1"/>
    </source>
</evidence>
<feature type="transmembrane region" description="Helical" evidence="2">
    <location>
        <begin position="614"/>
        <end position="632"/>
    </location>
</feature>
<dbReference type="InterPro" id="IPR051681">
    <property type="entry name" value="Ser/Thr_Kinases-Pseudokinases"/>
</dbReference>
<dbReference type="EMBL" id="QXFU01000010">
    <property type="protein sequence ID" value="KAE9048464.1"/>
    <property type="molecule type" value="Genomic_DNA"/>
</dbReference>
<feature type="region of interest" description="Disordered" evidence="1">
    <location>
        <begin position="637"/>
        <end position="701"/>
    </location>
</feature>
<feature type="compositionally biased region" description="Low complexity" evidence="1">
    <location>
        <begin position="637"/>
        <end position="659"/>
    </location>
</feature>
<accession>A0A6A3P027</accession>
<reference evidence="4 5" key="1">
    <citation type="submission" date="2018-09" db="EMBL/GenBank/DDBJ databases">
        <title>Genomic investigation of the strawberry pathogen Phytophthora fragariae indicates pathogenicity is determined by transcriptional variation in three key races.</title>
        <authorList>
            <person name="Adams T.M."/>
            <person name="Armitage A.D."/>
            <person name="Sobczyk M.K."/>
            <person name="Bates H.J."/>
            <person name="Dunwell J.M."/>
            <person name="Nellist C.F."/>
            <person name="Harrison R.J."/>
        </authorList>
    </citation>
    <scope>NUCLEOTIDE SEQUENCE [LARGE SCALE GENOMIC DNA]</scope>
    <source>
        <strain evidence="4 5">SCRP324</strain>
    </source>
</reference>
<dbReference type="SUPFAM" id="SSF56112">
    <property type="entry name" value="Protein kinase-like (PK-like)"/>
    <property type="match status" value="1"/>
</dbReference>
<dbReference type="GO" id="GO:0004674">
    <property type="term" value="F:protein serine/threonine kinase activity"/>
    <property type="evidence" value="ECO:0007669"/>
    <property type="project" value="TreeGrafter"/>
</dbReference>
<keyword evidence="2" id="KW-0472">Membrane</keyword>
<keyword evidence="2" id="KW-0812">Transmembrane</keyword>
<name>A0A6A3P027_9STRA</name>
<dbReference type="InterPro" id="IPR000719">
    <property type="entry name" value="Prot_kinase_dom"/>
</dbReference>
<gene>
    <name evidence="4" type="ORF">PR002_g446</name>
</gene>
<feature type="compositionally biased region" description="Low complexity" evidence="1">
    <location>
        <begin position="666"/>
        <end position="701"/>
    </location>
</feature>
<dbReference type="Proteomes" id="UP000435112">
    <property type="component" value="Unassembled WGS sequence"/>
</dbReference>
<evidence type="ECO:0000256" key="2">
    <source>
        <dbReference type="SAM" id="Phobius"/>
    </source>
</evidence>
<dbReference type="GO" id="GO:0005524">
    <property type="term" value="F:ATP binding"/>
    <property type="evidence" value="ECO:0007669"/>
    <property type="project" value="InterPro"/>
</dbReference>
<evidence type="ECO:0000259" key="3">
    <source>
        <dbReference type="PROSITE" id="PS50011"/>
    </source>
</evidence>
<dbReference type="InterPro" id="IPR001245">
    <property type="entry name" value="Ser-Thr/Tyr_kinase_cat_dom"/>
</dbReference>